<protein>
    <recommendedName>
        <fullName evidence="1">HNH nuclease domain-containing protein</fullName>
    </recommendedName>
</protein>
<dbReference type="OrthoDB" id="2104739at2759"/>
<proteinExistence type="predicted"/>
<evidence type="ECO:0000313" key="2">
    <source>
        <dbReference type="EMBL" id="KAG1795993.1"/>
    </source>
</evidence>
<name>A0A9P7AWP5_9AGAM</name>
<gene>
    <name evidence="2" type="ORF">HD556DRAFT_1471324</name>
</gene>
<dbReference type="RefSeq" id="XP_041161646.1">
    <property type="nucleotide sequence ID" value="XM_041308441.1"/>
</dbReference>
<evidence type="ECO:0000313" key="3">
    <source>
        <dbReference type="Proteomes" id="UP000719766"/>
    </source>
</evidence>
<sequence>MHHSLNASDISDLDETISEPESVISFNEDVYLVMQNATISTATYVEQARQIIEQLATNQNRWITTPPSVHDVDASRILDAMLRNARGTGGESSQRYTACAICACQKIHEQVNLARTWFMYLLWPFTAGAHQPSDLVSGQFTSTIDDTYGSLAVAIDVNFQQVNRRDGYKCVVSGIWDGAHRPAGVEQGWVNLQATHILKRAVGVFTMDRTHTAAATWNIIRHYSGLSEETIDNMERLVDDPSNGMMLEWNTHDNFDKLKVYLEQTERENEYVVKEVGGRPWMHPRKLLGKTITFQNHDAPTEDLPLPNPHLIALHAGISQILYMSGASEAFAQILDKYDGAAGGNVGSLKCNGDPVHQLSSMMTVLSICASLIA</sequence>
<dbReference type="GeneID" id="64602205"/>
<feature type="domain" description="HNH nuclease" evidence="1">
    <location>
        <begin position="170"/>
        <end position="259"/>
    </location>
</feature>
<keyword evidence="3" id="KW-1185">Reference proteome</keyword>
<dbReference type="AlphaFoldDB" id="A0A9P7AWP5"/>
<reference evidence="2" key="1">
    <citation type="journal article" date="2020" name="New Phytol.">
        <title>Comparative genomics reveals dynamic genome evolution in host specialist ectomycorrhizal fungi.</title>
        <authorList>
            <person name="Lofgren L.A."/>
            <person name="Nguyen N.H."/>
            <person name="Vilgalys R."/>
            <person name="Ruytinx J."/>
            <person name="Liao H.L."/>
            <person name="Branco S."/>
            <person name="Kuo A."/>
            <person name="LaButti K."/>
            <person name="Lipzen A."/>
            <person name="Andreopoulos W."/>
            <person name="Pangilinan J."/>
            <person name="Riley R."/>
            <person name="Hundley H."/>
            <person name="Na H."/>
            <person name="Barry K."/>
            <person name="Grigoriev I.V."/>
            <person name="Stajich J.E."/>
            <person name="Kennedy P.G."/>
        </authorList>
    </citation>
    <scope>NUCLEOTIDE SEQUENCE</scope>
    <source>
        <strain evidence="2">S12</strain>
    </source>
</reference>
<dbReference type="Pfam" id="PF13391">
    <property type="entry name" value="HNH_2"/>
    <property type="match status" value="1"/>
</dbReference>
<evidence type="ECO:0000259" key="1">
    <source>
        <dbReference type="Pfam" id="PF13391"/>
    </source>
</evidence>
<dbReference type="InterPro" id="IPR003615">
    <property type="entry name" value="HNH_nuc"/>
</dbReference>
<comment type="caution">
    <text evidence="2">The sequence shown here is derived from an EMBL/GenBank/DDBJ whole genome shotgun (WGS) entry which is preliminary data.</text>
</comment>
<dbReference type="Proteomes" id="UP000719766">
    <property type="component" value="Unassembled WGS sequence"/>
</dbReference>
<organism evidence="2 3">
    <name type="scientific">Suillus plorans</name>
    <dbReference type="NCBI Taxonomy" id="116603"/>
    <lineage>
        <taxon>Eukaryota</taxon>
        <taxon>Fungi</taxon>
        <taxon>Dikarya</taxon>
        <taxon>Basidiomycota</taxon>
        <taxon>Agaricomycotina</taxon>
        <taxon>Agaricomycetes</taxon>
        <taxon>Agaricomycetidae</taxon>
        <taxon>Boletales</taxon>
        <taxon>Suillineae</taxon>
        <taxon>Suillaceae</taxon>
        <taxon>Suillus</taxon>
    </lineage>
</organism>
<accession>A0A9P7AWP5</accession>
<dbReference type="EMBL" id="JABBWE010000020">
    <property type="protein sequence ID" value="KAG1795993.1"/>
    <property type="molecule type" value="Genomic_DNA"/>
</dbReference>